<proteinExistence type="predicted"/>
<evidence type="ECO:0000313" key="2">
    <source>
        <dbReference type="Proteomes" id="UP000054350"/>
    </source>
</evidence>
<protein>
    <submittedName>
        <fullName evidence="1">Uncharacterized protein</fullName>
    </submittedName>
</protein>
<keyword evidence="2" id="KW-1185">Reference proteome</keyword>
<reference evidence="1 2" key="1">
    <citation type="submission" date="2009-11" db="EMBL/GenBank/DDBJ databases">
        <title>Annotation of Allomyces macrogynus ATCC 38327.</title>
        <authorList>
            <consortium name="The Broad Institute Genome Sequencing Platform"/>
            <person name="Russ C."/>
            <person name="Cuomo C."/>
            <person name="Burger G."/>
            <person name="Gray M.W."/>
            <person name="Holland P.W.H."/>
            <person name="King N."/>
            <person name="Lang F.B.F."/>
            <person name="Roger A.J."/>
            <person name="Ruiz-Trillo I."/>
            <person name="Young S.K."/>
            <person name="Zeng Q."/>
            <person name="Gargeya S."/>
            <person name="Fitzgerald M."/>
            <person name="Haas B."/>
            <person name="Abouelleil A."/>
            <person name="Alvarado L."/>
            <person name="Arachchi H.M."/>
            <person name="Berlin A."/>
            <person name="Chapman S.B."/>
            <person name="Gearin G."/>
            <person name="Goldberg J."/>
            <person name="Griggs A."/>
            <person name="Gujja S."/>
            <person name="Hansen M."/>
            <person name="Heiman D."/>
            <person name="Howarth C."/>
            <person name="Larimer J."/>
            <person name="Lui A."/>
            <person name="MacDonald P.J.P."/>
            <person name="McCowen C."/>
            <person name="Montmayeur A."/>
            <person name="Murphy C."/>
            <person name="Neiman D."/>
            <person name="Pearson M."/>
            <person name="Priest M."/>
            <person name="Roberts A."/>
            <person name="Saif S."/>
            <person name="Shea T."/>
            <person name="Sisk P."/>
            <person name="Stolte C."/>
            <person name="Sykes S."/>
            <person name="Wortman J."/>
            <person name="Nusbaum C."/>
            <person name="Birren B."/>
        </authorList>
    </citation>
    <scope>NUCLEOTIDE SEQUENCE [LARGE SCALE GENOMIC DNA]</scope>
    <source>
        <strain evidence="1 2">ATCC 38327</strain>
    </source>
</reference>
<organism evidence="1 2">
    <name type="scientific">Allomyces macrogynus (strain ATCC 38327)</name>
    <name type="common">Allomyces javanicus var. macrogynus</name>
    <dbReference type="NCBI Taxonomy" id="578462"/>
    <lineage>
        <taxon>Eukaryota</taxon>
        <taxon>Fungi</taxon>
        <taxon>Fungi incertae sedis</taxon>
        <taxon>Blastocladiomycota</taxon>
        <taxon>Blastocladiomycetes</taxon>
        <taxon>Blastocladiales</taxon>
        <taxon>Blastocladiaceae</taxon>
        <taxon>Allomyces</taxon>
    </lineage>
</organism>
<dbReference type="Proteomes" id="UP000054350">
    <property type="component" value="Unassembled WGS sequence"/>
</dbReference>
<sequence length="161" mass="17187">MTRLLLDLEKPVSPLIHDVTIAAQGDPDRFADLLLYQPVVHLIRARILARDLPPGRAPRLSDRSASAGRHHGPLNYELVAVESGAGTVQEPTASAAMAMHAGIFEESEAPLPSLVARAAPRTTVTSGEACCLLGAGHWWWSTGHGTLVAHRAPVGEERNVV</sequence>
<gene>
    <name evidence="1" type="ORF">AMAG_17542</name>
</gene>
<dbReference type="VEuPathDB" id="FungiDB:AMAG_17542"/>
<dbReference type="EMBL" id="GG745399">
    <property type="protein sequence ID" value="KNE73375.1"/>
    <property type="molecule type" value="Genomic_DNA"/>
</dbReference>
<evidence type="ECO:0000313" key="1">
    <source>
        <dbReference type="EMBL" id="KNE73375.1"/>
    </source>
</evidence>
<name>A0A0L0TF95_ALLM3</name>
<reference evidence="2" key="2">
    <citation type="submission" date="2009-11" db="EMBL/GenBank/DDBJ databases">
        <title>The Genome Sequence of Allomyces macrogynus strain ATCC 38327.</title>
        <authorList>
            <consortium name="The Broad Institute Genome Sequencing Platform"/>
            <person name="Russ C."/>
            <person name="Cuomo C."/>
            <person name="Shea T."/>
            <person name="Young S.K."/>
            <person name="Zeng Q."/>
            <person name="Koehrsen M."/>
            <person name="Haas B."/>
            <person name="Borodovsky M."/>
            <person name="Guigo R."/>
            <person name="Alvarado L."/>
            <person name="Berlin A."/>
            <person name="Borenstein D."/>
            <person name="Chen Z."/>
            <person name="Engels R."/>
            <person name="Freedman E."/>
            <person name="Gellesch M."/>
            <person name="Goldberg J."/>
            <person name="Griggs A."/>
            <person name="Gujja S."/>
            <person name="Heiman D."/>
            <person name="Hepburn T."/>
            <person name="Howarth C."/>
            <person name="Jen D."/>
            <person name="Larson L."/>
            <person name="Lewis B."/>
            <person name="Mehta T."/>
            <person name="Park D."/>
            <person name="Pearson M."/>
            <person name="Roberts A."/>
            <person name="Saif S."/>
            <person name="Shenoy N."/>
            <person name="Sisk P."/>
            <person name="Stolte C."/>
            <person name="Sykes S."/>
            <person name="Walk T."/>
            <person name="White J."/>
            <person name="Yandava C."/>
            <person name="Burger G."/>
            <person name="Gray M.W."/>
            <person name="Holland P.W.H."/>
            <person name="King N."/>
            <person name="Lang F.B.F."/>
            <person name="Roger A.J."/>
            <person name="Ruiz-Trillo I."/>
            <person name="Lander E."/>
            <person name="Nusbaum C."/>
        </authorList>
    </citation>
    <scope>NUCLEOTIDE SEQUENCE [LARGE SCALE GENOMIC DNA]</scope>
    <source>
        <strain evidence="2">ATCC 38327</strain>
    </source>
</reference>
<dbReference type="AlphaFoldDB" id="A0A0L0TF95"/>
<accession>A0A0L0TF95</accession>